<name>A0A3R8PH21_9CORY</name>
<feature type="region of interest" description="Disordered" evidence="1">
    <location>
        <begin position="161"/>
        <end position="181"/>
    </location>
</feature>
<evidence type="ECO:0000256" key="2">
    <source>
        <dbReference type="SAM" id="SignalP"/>
    </source>
</evidence>
<dbReference type="InterPro" id="IPR006311">
    <property type="entry name" value="TAT_signal"/>
</dbReference>
<dbReference type="PROSITE" id="PS51318">
    <property type="entry name" value="TAT"/>
    <property type="match status" value="1"/>
</dbReference>
<dbReference type="Proteomes" id="UP000276526">
    <property type="component" value="Unassembled WGS sequence"/>
</dbReference>
<protein>
    <submittedName>
        <fullName evidence="3">Uncharacterized protein</fullName>
    </submittedName>
</protein>
<comment type="caution">
    <text evidence="3">The sequence shown here is derived from an EMBL/GenBank/DDBJ whole genome shotgun (WGS) entry which is preliminary data.</text>
</comment>
<reference evidence="3 4" key="1">
    <citation type="submission" date="2018-01" db="EMBL/GenBank/DDBJ databases">
        <title>Twenty Corynebacterium bovis Genomes.</title>
        <authorList>
            <person name="Gulvik C.A."/>
        </authorList>
    </citation>
    <scope>NUCLEOTIDE SEQUENCE [LARGE SCALE GENOMIC DNA]</scope>
    <source>
        <strain evidence="3 4">F6900</strain>
    </source>
</reference>
<dbReference type="EMBL" id="PQNK01000007">
    <property type="protein sequence ID" value="RRO86711.1"/>
    <property type="molecule type" value="Genomic_DNA"/>
</dbReference>
<evidence type="ECO:0000313" key="3">
    <source>
        <dbReference type="EMBL" id="RRO86711.1"/>
    </source>
</evidence>
<feature type="chain" id="PRO_5018713622" evidence="2">
    <location>
        <begin position="43"/>
        <end position="181"/>
    </location>
</feature>
<evidence type="ECO:0000256" key="1">
    <source>
        <dbReference type="SAM" id="MobiDB-lite"/>
    </source>
</evidence>
<keyword evidence="2" id="KW-0732">Signal</keyword>
<evidence type="ECO:0000313" key="4">
    <source>
        <dbReference type="Proteomes" id="UP000276526"/>
    </source>
</evidence>
<accession>A0A3R8PH21</accession>
<proteinExistence type="predicted"/>
<dbReference type="RefSeq" id="WP_125207118.1">
    <property type="nucleotide sequence ID" value="NZ_PQNK01000007.1"/>
</dbReference>
<gene>
    <name evidence="3" type="ORF">CXF48_05365</name>
</gene>
<dbReference type="AlphaFoldDB" id="A0A3R8PH21"/>
<feature type="compositionally biased region" description="Polar residues" evidence="1">
    <location>
        <begin position="170"/>
        <end position="181"/>
    </location>
</feature>
<organism evidence="3 4">
    <name type="scientific">Corynebacterium bovis</name>
    <dbReference type="NCBI Taxonomy" id="36808"/>
    <lineage>
        <taxon>Bacteria</taxon>
        <taxon>Bacillati</taxon>
        <taxon>Actinomycetota</taxon>
        <taxon>Actinomycetes</taxon>
        <taxon>Mycobacteriales</taxon>
        <taxon>Corynebacteriaceae</taxon>
        <taxon>Corynebacterium</taxon>
    </lineage>
</organism>
<sequence>MTDATMTSTTRTTRATRTRRILAGTGAAAALALGLGGAVAGAETPAADPAPAVVEAPAAQAVDDAAPAVDPASLPTADEAAGTTGVTVDGLLKPGGYLAVTAAPGGDDAHAHVTTNFGVEGELLPAADAAVLTGELTLPTSIGAPDDGGDVYRVTVTTDSGLTGTAEVPTGSNAEAQAPTA</sequence>
<feature type="signal peptide" evidence="2">
    <location>
        <begin position="1"/>
        <end position="42"/>
    </location>
</feature>